<reference evidence="2 3" key="1">
    <citation type="submission" date="2020-08" db="EMBL/GenBank/DDBJ databases">
        <title>Genome public.</title>
        <authorList>
            <person name="Liu C."/>
            <person name="Sun Q."/>
        </authorList>
    </citation>
    <scope>NUCLEOTIDE SEQUENCE [LARGE SCALE GENOMIC DNA]</scope>
    <source>
        <strain evidence="2 3">BX0805</strain>
    </source>
</reference>
<dbReference type="SUPFAM" id="SSF54106">
    <property type="entry name" value="LysM domain"/>
    <property type="match status" value="1"/>
</dbReference>
<dbReference type="PROSITE" id="PS51782">
    <property type="entry name" value="LYSM"/>
    <property type="match status" value="1"/>
</dbReference>
<organism evidence="2 3">
    <name type="scientific">Roseburia yibonii</name>
    <dbReference type="NCBI Taxonomy" id="2763063"/>
    <lineage>
        <taxon>Bacteria</taxon>
        <taxon>Bacillati</taxon>
        <taxon>Bacillota</taxon>
        <taxon>Clostridia</taxon>
        <taxon>Lachnospirales</taxon>
        <taxon>Lachnospiraceae</taxon>
        <taxon>Roseburia</taxon>
    </lineage>
</organism>
<dbReference type="Gene3D" id="3.10.350.10">
    <property type="entry name" value="LysM domain"/>
    <property type="match status" value="1"/>
</dbReference>
<evidence type="ECO:0000313" key="2">
    <source>
        <dbReference type="EMBL" id="MBC5753217.1"/>
    </source>
</evidence>
<proteinExistence type="predicted"/>
<dbReference type="SMART" id="SM00257">
    <property type="entry name" value="LysM"/>
    <property type="match status" value="1"/>
</dbReference>
<protein>
    <submittedName>
        <fullName evidence="2">LysM peptidoglycan-binding domain-containing protein</fullName>
    </submittedName>
</protein>
<dbReference type="Proteomes" id="UP000621540">
    <property type="component" value="Unassembled WGS sequence"/>
</dbReference>
<dbReference type="Pfam" id="PF01476">
    <property type="entry name" value="LysM"/>
    <property type="match status" value="1"/>
</dbReference>
<dbReference type="InterPro" id="IPR018392">
    <property type="entry name" value="LysM"/>
</dbReference>
<dbReference type="InterPro" id="IPR036779">
    <property type="entry name" value="LysM_dom_sf"/>
</dbReference>
<gene>
    <name evidence="2" type="ORF">H8Z76_04090</name>
</gene>
<comment type="caution">
    <text evidence="2">The sequence shown here is derived from an EMBL/GenBank/DDBJ whole genome shotgun (WGS) entry which is preliminary data.</text>
</comment>
<accession>A0ABR7I8L1</accession>
<evidence type="ECO:0000313" key="3">
    <source>
        <dbReference type="Proteomes" id="UP000621540"/>
    </source>
</evidence>
<feature type="domain" description="LysM" evidence="1">
    <location>
        <begin position="42"/>
        <end position="93"/>
    </location>
</feature>
<dbReference type="CDD" id="cd00118">
    <property type="entry name" value="LysM"/>
    <property type="match status" value="1"/>
</dbReference>
<dbReference type="EMBL" id="JACOQH010000002">
    <property type="protein sequence ID" value="MBC5753217.1"/>
    <property type="molecule type" value="Genomic_DNA"/>
</dbReference>
<sequence>MERSVLVFGAALIVFFLAAFLISDRIEASSMTSDQQSYKYYTSIQVKQGESLWSIAGHYMSSDYSDRDAYMEEVRDLNHLDSDDIHAGEYLLIPYYSSEYL</sequence>
<keyword evidence="3" id="KW-1185">Reference proteome</keyword>
<name>A0ABR7I8L1_9FIRM</name>
<evidence type="ECO:0000259" key="1">
    <source>
        <dbReference type="PROSITE" id="PS51782"/>
    </source>
</evidence>